<dbReference type="Proteomes" id="UP000516305">
    <property type="component" value="Chromosome"/>
</dbReference>
<sequence length="372" mass="40539">MKKVFGLLGITALLLSSCKDDDGMGQTSFIESPRFYINATVDGLPLNLRAGESGYQMYTSYEVQDSVLKMKGILAVDTPQLKRALCIVIRGSEIIANSSSPDPGTALQQGPLPYSDPSGSTVQPGYYDYFFAADTINGHIPLMWKTPNSSYYGDSCSLIGINQENYNSFSVEMQSQGPLSCTPSVKHTIYTGQSDKAQVYILKSTNSELQAEVQSRIGNVKNVNWQIAGQNAGSGTMVNHSVIGFQPGYRVKAEIEFESGGIEIIEKVVLPGSPTCDINIDYRKQGHRVPNAHNLATVELQYFDQNGKMYSSAYPNAQGYFEIESLGEYLDAAASSHKHKRFSFLGDAILKSADGSTLQVNNIFGSFAVAYP</sequence>
<accession>A0A7H0VJJ5</accession>
<protein>
    <recommendedName>
        <fullName evidence="3">Lipoprotein</fullName>
    </recommendedName>
</protein>
<keyword evidence="2" id="KW-1185">Reference proteome</keyword>
<dbReference type="EMBL" id="CP060139">
    <property type="protein sequence ID" value="QNR25893.1"/>
    <property type="molecule type" value="Genomic_DNA"/>
</dbReference>
<evidence type="ECO:0000313" key="2">
    <source>
        <dbReference type="Proteomes" id="UP000516305"/>
    </source>
</evidence>
<reference evidence="1 2" key="1">
    <citation type="submission" date="2020-08" db="EMBL/GenBank/DDBJ databases">
        <title>Croceimicrobium hydrocarbonivorans gen. nov., sp. nov., a novel marine bacterium isolated from a bacterial consortium that degrades polyethylene terephthalate.</title>
        <authorList>
            <person name="Liu R."/>
        </authorList>
    </citation>
    <scope>NUCLEOTIDE SEQUENCE [LARGE SCALE GENOMIC DNA]</scope>
    <source>
        <strain evidence="1 2">A20-9</strain>
    </source>
</reference>
<evidence type="ECO:0008006" key="3">
    <source>
        <dbReference type="Google" id="ProtNLM"/>
    </source>
</evidence>
<dbReference type="KEGG" id="chyd:H4K34_08615"/>
<name>A0A7H0VJJ5_9FLAO</name>
<evidence type="ECO:0000313" key="1">
    <source>
        <dbReference type="EMBL" id="QNR25893.1"/>
    </source>
</evidence>
<dbReference type="AlphaFoldDB" id="A0A7H0VJJ5"/>
<gene>
    <name evidence="1" type="ORF">H4K34_08615</name>
</gene>
<dbReference type="PROSITE" id="PS51257">
    <property type="entry name" value="PROKAR_LIPOPROTEIN"/>
    <property type="match status" value="1"/>
</dbReference>
<organism evidence="1 2">
    <name type="scientific">Croceimicrobium hydrocarbonivorans</name>
    <dbReference type="NCBI Taxonomy" id="2761580"/>
    <lineage>
        <taxon>Bacteria</taxon>
        <taxon>Pseudomonadati</taxon>
        <taxon>Bacteroidota</taxon>
        <taxon>Flavobacteriia</taxon>
        <taxon>Flavobacteriales</taxon>
        <taxon>Owenweeksiaceae</taxon>
        <taxon>Croceimicrobium</taxon>
    </lineage>
</organism>
<proteinExistence type="predicted"/>
<dbReference type="RefSeq" id="WP_210760419.1">
    <property type="nucleotide sequence ID" value="NZ_CP060139.1"/>
</dbReference>